<dbReference type="GO" id="GO:0005829">
    <property type="term" value="C:cytosol"/>
    <property type="evidence" value="ECO:0007669"/>
    <property type="project" value="TreeGrafter"/>
</dbReference>
<dbReference type="VEuPathDB" id="FungiDB:SMAC_06453"/>
<dbReference type="InterPro" id="IPR056842">
    <property type="entry name" value="THADA-like_TPR_C"/>
</dbReference>
<evidence type="ECO:0000256" key="2">
    <source>
        <dbReference type="ARBA" id="ARBA00022694"/>
    </source>
</evidence>
<gene>
    <name evidence="7" type="ORF">SMAC_06453</name>
</gene>
<dbReference type="OMA" id="LIMDPFD"/>
<dbReference type="Pfam" id="PF10350">
    <property type="entry name" value="DUF2428"/>
    <property type="match status" value="1"/>
</dbReference>
<feature type="domain" description="tRNA (32-2'-O)-methyltransferase regulator THADA-like TPR repeats region" evidence="5">
    <location>
        <begin position="254"/>
        <end position="531"/>
    </location>
</feature>
<sequence>MESNKVQQNAPGNSTVDTDALLAGLGPEVFENANTITKWLLLQPTESLPVIAQAVFARLFSNASESRQYHGNGHDVVRLCSFVQQCAKAKDLKLKEWAFTEPVSTKLFHFYLEWYEHDPHRALRLILDVLVASATINPNPETGKAVKEHILKTIVEIVTRKSAMQLTKSGLQCLDHFLNKKVLTLDDVARKYRVVDSSVADLAHLSLWKSFVFELFSWMELPYVCPHAGKCLVHIFKGLTSQAVAQEDQRFTVEVWKTWLQEAVAQRPAVLEDIKNYVLVPIFKTDKVESLKLLEAFNRSEIPVGSTQDLTDLTLLLQLATLETGKRFGLVEEPSNDNDASQSSSKVILRDTVLESFLTHPSLSVRSSAFSLLVSSQATTKPFSRIAFDLLRKHLAAFHADFDAKLRNEVLGYTKNLIRRARGQGTTPSKKKPAPENLLKNPAEAKEVLDRHEAFFAWYLEFLKGELLPTASYQRHITAMRAALLALKVGKHAGATDDAVDDDVSKSISSDFTWIRLLLDLLLDPFDDVRDSASNLLGLFSQEIIKSPAQPNLNSKTQLEVLQDFCLKARALADRTGRADHGDGAARSQGLLCRWLDGADLQIAHISKIISGLEDKVTKAEKDLGHAAIENPVHPDFAAISYAWPVLAKETFSETQLEAIHQLYQRVFDCAKRIWLAVRHVLCDDSPEGHLPEEMEEIEGLDTKDLLSYSFRAVHESSNLLRLMLQTLRLTPAPGVPFPPLAVFQDTGYLTFEQLSSLRHRGAFSTVSLTFTTCCQLSQNLPVVFPETAGSNTLLREWYKGTINCIMSQASTTRRSAGIPSLVAGILTANAESPSFNEVFSELEEIGKKPVTQAETDGSNLPQVHALNSLREIFKSSLLSKKAEAYLARTLQLAANNLKSEVWAIRNCGLLLLRSLIDCLLGTGESKAIIESGWDGVSVRISYNKYPTLPGVILGLLESANKALGEDAKTAAAEAVFPALDIIRRAGPPESYRAELQGHIEGYLDSHLWHVREIAARTLCSFLLQGNWVAKIQRLLEESEDRANRIHGVLLLTRFVLERKTSLGADVSEDTSKLKVLLRRLADESDNFKTCPVVKAAYLEIFNILASIDPVVNQSALELIAITPGSDSATVMEKTKQYPSSALLDSEAVIASVYHAAAVADTKVLRALFLHTLSKDINTTHRMLEMVPAAWKSISTPETIEGLANLYAEVCTTTAATPDIKAAAITNLGDLIDTLLQQGRQAELLNLSFMATVEQIWKDLQQGEINPNLSCAIIRASGSLMAALAFRSAAASGEIDNQMAQRLRAWGAMIADALDIDNTFDTRYAASSSLTSFFHRLRAPPEQLLTALQFDDSLFATEEQNLFIDEVRETRRWQRELIARASGSDNMTSGPAFAKLSKWTEEGLKYLVRMVRENNDGPLGWTSDQHVFAACARVLLCAVAVVKAVGAESVVGEALKKFREVGEKGGLHGSLLEIAAAL</sequence>
<feature type="region of interest" description="Disordered" evidence="3">
    <location>
        <begin position="422"/>
        <end position="441"/>
    </location>
</feature>
<keyword evidence="8" id="KW-1185">Reference proteome</keyword>
<dbReference type="Pfam" id="PF26523">
    <property type="entry name" value="Trm732_C"/>
    <property type="match status" value="1"/>
</dbReference>
<dbReference type="Pfam" id="PF25150">
    <property type="entry name" value="TPR_Trm732"/>
    <property type="match status" value="1"/>
</dbReference>
<dbReference type="HOGENOM" id="CLU_001011_1_0_1"/>
<keyword evidence="2" id="KW-0819">tRNA processing</keyword>
<dbReference type="InterPro" id="IPR019442">
    <property type="entry name" value="THADA/TRM732_DUF2428"/>
</dbReference>
<dbReference type="PANTHER" id="PTHR14387:SF0">
    <property type="entry name" value="DUF2428 DOMAIN-CONTAINING PROTEIN"/>
    <property type="match status" value="1"/>
</dbReference>
<dbReference type="InterPro" id="IPR056843">
    <property type="entry name" value="THADA-like_TPR"/>
</dbReference>
<dbReference type="eggNOG" id="KOG1810">
    <property type="taxonomic scope" value="Eukaryota"/>
</dbReference>
<feature type="domain" description="tRNA (32-2'-O)-methyltransferase regulator THADA-like C-terminal TPR repeats region" evidence="6">
    <location>
        <begin position="906"/>
        <end position="1054"/>
    </location>
</feature>
<accession>F7VYL1</accession>
<dbReference type="InterPro" id="IPR016024">
    <property type="entry name" value="ARM-type_fold"/>
</dbReference>
<comment type="caution">
    <text evidence="7">The sequence shown here is derived from an EMBL/GenBank/DDBJ whole genome shotgun (WGS) entry which is preliminary data.</text>
</comment>
<evidence type="ECO:0000256" key="1">
    <source>
        <dbReference type="ARBA" id="ARBA00010409"/>
    </source>
</evidence>
<evidence type="ECO:0000313" key="8">
    <source>
        <dbReference type="Proteomes" id="UP000001881"/>
    </source>
</evidence>
<dbReference type="InterPro" id="IPR051954">
    <property type="entry name" value="tRNA_methyltransferase_THADA"/>
</dbReference>
<evidence type="ECO:0000259" key="5">
    <source>
        <dbReference type="Pfam" id="PF25150"/>
    </source>
</evidence>
<dbReference type="GO" id="GO:0030488">
    <property type="term" value="P:tRNA methylation"/>
    <property type="evidence" value="ECO:0007669"/>
    <property type="project" value="TreeGrafter"/>
</dbReference>
<dbReference type="Pfam" id="PF25151">
    <property type="entry name" value="TPR_Trm732_C"/>
    <property type="match status" value="1"/>
</dbReference>
<proteinExistence type="inferred from homology"/>
<dbReference type="FunCoup" id="F7VYL1">
    <property type="interactions" value="22"/>
</dbReference>
<organism evidence="7 8">
    <name type="scientific">Sordaria macrospora (strain ATCC MYA-333 / DSM 997 / K(L3346) / K-hell)</name>
    <dbReference type="NCBI Taxonomy" id="771870"/>
    <lineage>
        <taxon>Eukaryota</taxon>
        <taxon>Fungi</taxon>
        <taxon>Dikarya</taxon>
        <taxon>Ascomycota</taxon>
        <taxon>Pezizomycotina</taxon>
        <taxon>Sordariomycetes</taxon>
        <taxon>Sordariomycetidae</taxon>
        <taxon>Sordariales</taxon>
        <taxon>Sordariaceae</taxon>
        <taxon>Sordaria</taxon>
    </lineage>
</organism>
<evidence type="ECO:0000313" key="7">
    <source>
        <dbReference type="EMBL" id="CCC10606.1"/>
    </source>
</evidence>
<protein>
    <submittedName>
        <fullName evidence="7">WGS project CABT00000000 data, contig 2.13</fullName>
    </submittedName>
</protein>
<comment type="similarity">
    <text evidence="1">Belongs to the THADA family.</text>
</comment>
<dbReference type="OrthoDB" id="73997at2759"/>
<dbReference type="InParanoid" id="F7VYL1"/>
<dbReference type="EMBL" id="CABT02000013">
    <property type="protein sequence ID" value="CCC10606.1"/>
    <property type="molecule type" value="Genomic_DNA"/>
</dbReference>
<evidence type="ECO:0000259" key="6">
    <source>
        <dbReference type="Pfam" id="PF25151"/>
    </source>
</evidence>
<dbReference type="STRING" id="771870.F7VYL1"/>
<reference evidence="7 8" key="1">
    <citation type="journal article" date="2010" name="PLoS Genet.">
        <title>De novo assembly of a 40 Mb eukaryotic genome from short sequence reads: Sordaria macrospora, a model organism for fungal morphogenesis.</title>
        <authorList>
            <person name="Nowrousian M."/>
            <person name="Stajich J."/>
            <person name="Chu M."/>
            <person name="Engh I."/>
            <person name="Espagne E."/>
            <person name="Halliday K."/>
            <person name="Kamerewerd J."/>
            <person name="Kempken F."/>
            <person name="Knab B."/>
            <person name="Kuo H.C."/>
            <person name="Osiewacz H.D."/>
            <person name="Poeggeler S."/>
            <person name="Read N."/>
            <person name="Seiler S."/>
            <person name="Smith K."/>
            <person name="Zickler D."/>
            <person name="Kueck U."/>
            <person name="Freitag M."/>
        </authorList>
    </citation>
    <scope>NUCLEOTIDE SEQUENCE [LARGE SCALE GENOMIC DNA]</scope>
    <source>
        <strain evidence="8">ATCC MYA-333 / DSM 997 / K(L3346) / K-hell</strain>
        <tissue evidence="7">Mycelium</tissue>
    </source>
</reference>
<evidence type="ECO:0000259" key="4">
    <source>
        <dbReference type="Pfam" id="PF10350"/>
    </source>
</evidence>
<name>F7VYL1_SORMK</name>
<feature type="domain" description="DUF2428" evidence="4">
    <location>
        <begin position="662"/>
        <end position="904"/>
    </location>
</feature>
<evidence type="ECO:0000256" key="3">
    <source>
        <dbReference type="SAM" id="MobiDB-lite"/>
    </source>
</evidence>
<dbReference type="PANTHER" id="PTHR14387">
    <property type="entry name" value="THADA/DEATH RECEPTOR INTERACTING PROTEIN"/>
    <property type="match status" value="1"/>
</dbReference>
<dbReference type="Proteomes" id="UP000001881">
    <property type="component" value="Unassembled WGS sequence"/>
</dbReference>
<dbReference type="SUPFAM" id="SSF48371">
    <property type="entry name" value="ARM repeat"/>
    <property type="match status" value="1"/>
</dbReference>